<feature type="signal peptide" evidence="2">
    <location>
        <begin position="1"/>
        <end position="23"/>
    </location>
</feature>
<organism evidence="3 4">
    <name type="scientific">Desulfobacula toluolica (strain DSM 7467 / Tol2)</name>
    <dbReference type="NCBI Taxonomy" id="651182"/>
    <lineage>
        <taxon>Bacteria</taxon>
        <taxon>Pseudomonadati</taxon>
        <taxon>Thermodesulfobacteriota</taxon>
        <taxon>Desulfobacteria</taxon>
        <taxon>Desulfobacterales</taxon>
        <taxon>Desulfobacteraceae</taxon>
        <taxon>Desulfobacula</taxon>
    </lineage>
</organism>
<evidence type="ECO:0000256" key="1">
    <source>
        <dbReference type="SAM" id="Phobius"/>
    </source>
</evidence>
<keyword evidence="1" id="KW-0812">Transmembrane</keyword>
<dbReference type="KEGG" id="dto:TOL2_C09440"/>
<dbReference type="RefSeq" id="WP_014956461.1">
    <property type="nucleotide sequence ID" value="NC_018645.1"/>
</dbReference>
<dbReference type="Proteomes" id="UP000007347">
    <property type="component" value="Chromosome"/>
</dbReference>
<sequence>MKIIYICLWCMACTLLISDHTLAHGVRGRISSQKALMVESEYDDGEAMGYADVEVYSPMETICFQSGRTDRNGRFVFFPDKKGDWKVIVNDGMGHQLTLKTNVDENLVLIEQGSQAKSVENSRSFSGFQKIIMGLAFIFGTFGVVSLCKGKRN</sequence>
<accession>K0NDX0</accession>
<dbReference type="HOGENOM" id="CLU_105325_1_1_7"/>
<dbReference type="AlphaFoldDB" id="K0NDX0"/>
<keyword evidence="4" id="KW-1185">Reference proteome</keyword>
<proteinExistence type="predicted"/>
<evidence type="ECO:0000313" key="3">
    <source>
        <dbReference type="EMBL" id="CCK79111.1"/>
    </source>
</evidence>
<evidence type="ECO:0000313" key="4">
    <source>
        <dbReference type="Proteomes" id="UP000007347"/>
    </source>
</evidence>
<reference evidence="3 4" key="1">
    <citation type="journal article" date="2013" name="Environ. Microbiol.">
        <title>Complete genome, catabolic sub-proteomes and key-metabolites of Desulfobacula toluolica Tol2, a marine, aromatic compound-degrading, sulfate-reducing bacterium.</title>
        <authorList>
            <person name="Wohlbrand L."/>
            <person name="Jacob J.H."/>
            <person name="Kube M."/>
            <person name="Mussmann M."/>
            <person name="Jarling R."/>
            <person name="Beck A."/>
            <person name="Amann R."/>
            <person name="Wilkes H."/>
            <person name="Reinhardt R."/>
            <person name="Rabus R."/>
        </authorList>
    </citation>
    <scope>NUCLEOTIDE SEQUENCE [LARGE SCALE GENOMIC DNA]</scope>
    <source>
        <strain evidence="4">DSM 7467 / Tol2</strain>
    </source>
</reference>
<feature type="transmembrane region" description="Helical" evidence="1">
    <location>
        <begin position="131"/>
        <end position="148"/>
    </location>
</feature>
<gene>
    <name evidence="3" type="ordered locus">TOL2_C09440</name>
</gene>
<keyword evidence="2" id="KW-0732">Signal</keyword>
<keyword evidence="1" id="KW-1133">Transmembrane helix</keyword>
<dbReference type="OrthoDB" id="9815598at2"/>
<name>K0NDX0_DESTT</name>
<dbReference type="STRING" id="651182.TOL2_C09440"/>
<feature type="chain" id="PRO_5003838772" evidence="2">
    <location>
        <begin position="24"/>
        <end position="153"/>
    </location>
</feature>
<evidence type="ECO:0000256" key="2">
    <source>
        <dbReference type="SAM" id="SignalP"/>
    </source>
</evidence>
<keyword evidence="1" id="KW-0472">Membrane</keyword>
<protein>
    <submittedName>
        <fullName evidence="3">Conserved uncharacterized protein</fullName>
    </submittedName>
</protein>
<dbReference type="EMBL" id="FO203503">
    <property type="protein sequence ID" value="CCK79111.1"/>
    <property type="molecule type" value="Genomic_DNA"/>
</dbReference>